<dbReference type="CDD" id="cd04496">
    <property type="entry name" value="SSB_OBF"/>
    <property type="match status" value="1"/>
</dbReference>
<protein>
    <submittedName>
        <fullName evidence="4">Primosome PriB/single-strand DNA-binding protein</fullName>
    </submittedName>
</protein>
<dbReference type="SUPFAM" id="SSF50249">
    <property type="entry name" value="Nucleic acid-binding proteins"/>
    <property type="match status" value="1"/>
</dbReference>
<dbReference type="GeneID" id="92094608"/>
<dbReference type="RefSeq" id="XP_066710655.1">
    <property type="nucleotide sequence ID" value="XM_066861545.1"/>
</dbReference>
<proteinExistence type="predicted"/>
<feature type="region of interest" description="Disordered" evidence="3">
    <location>
        <begin position="1"/>
        <end position="45"/>
    </location>
</feature>
<dbReference type="Gene3D" id="2.40.50.140">
    <property type="entry name" value="Nucleic acid-binding proteins"/>
    <property type="match status" value="1"/>
</dbReference>
<keyword evidence="5" id="KW-1185">Reference proteome</keyword>
<organism evidence="4 5">
    <name type="scientific">Apiospora phragmitis</name>
    <dbReference type="NCBI Taxonomy" id="2905665"/>
    <lineage>
        <taxon>Eukaryota</taxon>
        <taxon>Fungi</taxon>
        <taxon>Dikarya</taxon>
        <taxon>Ascomycota</taxon>
        <taxon>Pezizomycotina</taxon>
        <taxon>Sordariomycetes</taxon>
        <taxon>Xylariomycetidae</taxon>
        <taxon>Amphisphaeriales</taxon>
        <taxon>Apiosporaceae</taxon>
        <taxon>Apiospora</taxon>
    </lineage>
</organism>
<dbReference type="PROSITE" id="PS50935">
    <property type="entry name" value="SSB"/>
    <property type="match status" value="1"/>
</dbReference>
<sequence>MQLSQKYPNFFPPPYQQQIDLHPQTSLPKPPHLNRQKIQNQHRQNVRRLPLRLRRPHGHAHLRAHLQRLGRAARAKITIIGNLAATPEVRPTSTGREVIEYAVASNSGPKDKRVTSWFRVASFEPEGPRRDFLTSLPKGATVYVEGNCVIKSYQDQEGQNRSSMNVYQTNIEVLRRPVQSEGEGEGQ</sequence>
<evidence type="ECO:0000256" key="2">
    <source>
        <dbReference type="PROSITE-ProRule" id="PRU00252"/>
    </source>
</evidence>
<dbReference type="GO" id="GO:0003677">
    <property type="term" value="F:DNA binding"/>
    <property type="evidence" value="ECO:0007669"/>
    <property type="project" value="UniProtKB-KW"/>
</dbReference>
<dbReference type="InterPro" id="IPR000424">
    <property type="entry name" value="Primosome_PriB/ssb"/>
</dbReference>
<dbReference type="PANTHER" id="PTHR10302:SF0">
    <property type="entry name" value="SINGLE-STRANDED DNA-BINDING PROTEIN, MITOCHONDRIAL"/>
    <property type="match status" value="1"/>
</dbReference>
<reference evidence="4 5" key="1">
    <citation type="submission" date="2023-01" db="EMBL/GenBank/DDBJ databases">
        <title>Analysis of 21 Apiospora genomes using comparative genomics revels a genus with tremendous synthesis potential of carbohydrate active enzymes and secondary metabolites.</title>
        <authorList>
            <person name="Sorensen T."/>
        </authorList>
    </citation>
    <scope>NUCLEOTIDE SEQUENCE [LARGE SCALE GENOMIC DNA]</scope>
    <source>
        <strain evidence="4 5">CBS 135458</strain>
    </source>
</reference>
<dbReference type="EMBL" id="JAQQWL010000011">
    <property type="protein sequence ID" value="KAK8048406.1"/>
    <property type="molecule type" value="Genomic_DNA"/>
</dbReference>
<comment type="caution">
    <text evidence="4">The sequence shown here is derived from an EMBL/GenBank/DDBJ whole genome shotgun (WGS) entry which is preliminary data.</text>
</comment>
<evidence type="ECO:0000313" key="5">
    <source>
        <dbReference type="Proteomes" id="UP001480595"/>
    </source>
</evidence>
<dbReference type="InterPro" id="IPR012340">
    <property type="entry name" value="NA-bd_OB-fold"/>
</dbReference>
<dbReference type="NCBIfam" id="TIGR00621">
    <property type="entry name" value="ssb"/>
    <property type="match status" value="1"/>
</dbReference>
<name>A0ABR1TP35_9PEZI</name>
<dbReference type="Proteomes" id="UP001480595">
    <property type="component" value="Unassembled WGS sequence"/>
</dbReference>
<dbReference type="InterPro" id="IPR011344">
    <property type="entry name" value="ssDNA-bd"/>
</dbReference>
<dbReference type="Pfam" id="PF00436">
    <property type="entry name" value="SSB"/>
    <property type="match status" value="1"/>
</dbReference>
<evidence type="ECO:0000256" key="1">
    <source>
        <dbReference type="ARBA" id="ARBA00023125"/>
    </source>
</evidence>
<evidence type="ECO:0000256" key="3">
    <source>
        <dbReference type="SAM" id="MobiDB-lite"/>
    </source>
</evidence>
<gene>
    <name evidence="4" type="ORF">PG994_010136</name>
</gene>
<evidence type="ECO:0000313" key="4">
    <source>
        <dbReference type="EMBL" id="KAK8048406.1"/>
    </source>
</evidence>
<accession>A0ABR1TP35</accession>
<dbReference type="PANTHER" id="PTHR10302">
    <property type="entry name" value="SINGLE-STRANDED DNA-BINDING PROTEIN"/>
    <property type="match status" value="1"/>
</dbReference>
<keyword evidence="1 2" id="KW-0238">DNA-binding</keyword>